<evidence type="ECO:0000313" key="2">
    <source>
        <dbReference type="Proteomes" id="UP000242329"/>
    </source>
</evidence>
<proteinExistence type="predicted"/>
<dbReference type="OrthoDB" id="2382245at2"/>
<name>A0A1M5KSX9_9FIRM</name>
<dbReference type="STRING" id="1123382.SAMN02745221_00459"/>
<dbReference type="Proteomes" id="UP000242329">
    <property type="component" value="Unassembled WGS sequence"/>
</dbReference>
<organism evidence="1 2">
    <name type="scientific">Thermosyntropha lipolytica DSM 11003</name>
    <dbReference type="NCBI Taxonomy" id="1123382"/>
    <lineage>
        <taxon>Bacteria</taxon>
        <taxon>Bacillati</taxon>
        <taxon>Bacillota</taxon>
        <taxon>Clostridia</taxon>
        <taxon>Eubacteriales</taxon>
        <taxon>Syntrophomonadaceae</taxon>
        <taxon>Thermosyntropha</taxon>
    </lineage>
</organism>
<dbReference type="AlphaFoldDB" id="A0A1M5KSX9"/>
<protein>
    <recommendedName>
        <fullName evidence="3">DUF2197 domain-containing protein</fullName>
    </recommendedName>
</protein>
<sequence>MKQVTARCIMCGKTYDVAEDHKDYPKLVQSKDAVFVCDRCNYKVRYESEEEQKPKKPM</sequence>
<reference evidence="2" key="1">
    <citation type="submission" date="2016-11" db="EMBL/GenBank/DDBJ databases">
        <authorList>
            <person name="Varghese N."/>
            <person name="Submissions S."/>
        </authorList>
    </citation>
    <scope>NUCLEOTIDE SEQUENCE [LARGE SCALE GENOMIC DNA]</scope>
    <source>
        <strain evidence="2">DSM 11003</strain>
    </source>
</reference>
<evidence type="ECO:0008006" key="3">
    <source>
        <dbReference type="Google" id="ProtNLM"/>
    </source>
</evidence>
<dbReference type="RefSeq" id="WP_143156844.1">
    <property type="nucleotide sequence ID" value="NZ_FQWY01000006.1"/>
</dbReference>
<accession>A0A1M5KSX9</accession>
<evidence type="ECO:0000313" key="1">
    <source>
        <dbReference type="EMBL" id="SHG55881.1"/>
    </source>
</evidence>
<dbReference type="EMBL" id="FQWY01000006">
    <property type="protein sequence ID" value="SHG55881.1"/>
    <property type="molecule type" value="Genomic_DNA"/>
</dbReference>
<keyword evidence="2" id="KW-1185">Reference proteome</keyword>
<gene>
    <name evidence="1" type="ORF">SAMN02745221_00459</name>
</gene>